<comment type="subunit">
    <text evidence="6">The complex is composed of six subunits: RnfA, RnfB, RnfC, RnfD, RnfE and RnfG.</text>
</comment>
<dbReference type="PIRSF" id="PIRSF006091">
    <property type="entry name" value="E_trnsport_RnfG"/>
    <property type="match status" value="1"/>
</dbReference>
<protein>
    <recommendedName>
        <fullName evidence="6">Ion-translocating oxidoreductase complex subunit G</fullName>
        <ecNumber evidence="6">7.-.-.-</ecNumber>
    </recommendedName>
    <alternativeName>
        <fullName evidence="6">Rnf electron transport complex subunit G</fullName>
    </alternativeName>
</protein>
<sequence>MNKKIVKDAMILTAFTLVLGLILGVVNEITKGPIAKVNYEAEQESYRNVFKDADSFEEYKDFDAKKAEDIIAKSDYANDEILSVNTALDKSGEVLGYVISVTSHEGSQSDITLSVGIRNDGTLNGYSITSISETPGLGMLVQEKAFYSQFENKSESSYTVVKTAPSADNEIEAVTGATISSRAVTNAVNASLVYFQTVLQGGN</sequence>
<evidence type="ECO:0000256" key="3">
    <source>
        <dbReference type="ARBA" id="ARBA00022630"/>
    </source>
</evidence>
<keyword evidence="4 6" id="KW-0288">FMN</keyword>
<dbReference type="RefSeq" id="WP_177963355.1">
    <property type="nucleotide sequence ID" value="NZ_JBBMEX010000006.1"/>
</dbReference>
<feature type="modified residue" description="FMN phosphoryl threonine" evidence="6">
    <location>
        <position position="178"/>
    </location>
</feature>
<name>A0ABV1HDY4_9FIRM</name>
<evidence type="ECO:0000256" key="1">
    <source>
        <dbReference type="ARBA" id="ARBA00022448"/>
    </source>
</evidence>
<keyword evidence="6" id="KW-0812">Transmembrane</keyword>
<evidence type="ECO:0000256" key="5">
    <source>
        <dbReference type="ARBA" id="ARBA00022982"/>
    </source>
</evidence>
<dbReference type="Pfam" id="PF04205">
    <property type="entry name" value="FMN_bind"/>
    <property type="match status" value="1"/>
</dbReference>
<keyword evidence="6" id="KW-0472">Membrane</keyword>
<feature type="domain" description="FMN-binding" evidence="7">
    <location>
        <begin position="106"/>
        <end position="195"/>
    </location>
</feature>
<comment type="subcellular location">
    <subcellularLocation>
        <location evidence="6">Cell membrane</location>
        <topology evidence="6">Single-pass membrane protein</topology>
    </subcellularLocation>
</comment>
<comment type="caution">
    <text evidence="8">The sequence shown here is derived from an EMBL/GenBank/DDBJ whole genome shotgun (WGS) entry which is preliminary data.</text>
</comment>
<evidence type="ECO:0000256" key="6">
    <source>
        <dbReference type="HAMAP-Rule" id="MF_00479"/>
    </source>
</evidence>
<accession>A0ABV1HDY4</accession>
<proteinExistence type="inferred from homology"/>
<keyword evidence="1 6" id="KW-0813">Transport</keyword>
<dbReference type="NCBIfam" id="TIGR01947">
    <property type="entry name" value="rnfG"/>
    <property type="match status" value="1"/>
</dbReference>
<comment type="similarity">
    <text evidence="6">Belongs to the RnfG family.</text>
</comment>
<dbReference type="EMBL" id="JBBMEX010000006">
    <property type="protein sequence ID" value="MEQ2557723.1"/>
    <property type="molecule type" value="Genomic_DNA"/>
</dbReference>
<evidence type="ECO:0000256" key="2">
    <source>
        <dbReference type="ARBA" id="ARBA00022553"/>
    </source>
</evidence>
<comment type="cofactor">
    <cofactor evidence="6">
        <name>FMN</name>
        <dbReference type="ChEBI" id="CHEBI:58210"/>
    </cofactor>
</comment>
<keyword evidence="2 6" id="KW-0597">Phosphoprotein</keyword>
<gene>
    <name evidence="6" type="primary">rnfG</name>
    <name evidence="8" type="ORF">WMO43_07550</name>
</gene>
<evidence type="ECO:0000256" key="4">
    <source>
        <dbReference type="ARBA" id="ARBA00022643"/>
    </source>
</evidence>
<keyword evidence="5 6" id="KW-0249">Electron transport</keyword>
<reference evidence="8 9" key="1">
    <citation type="submission" date="2024-03" db="EMBL/GenBank/DDBJ databases">
        <title>Human intestinal bacterial collection.</title>
        <authorList>
            <person name="Pauvert C."/>
            <person name="Hitch T.C.A."/>
            <person name="Clavel T."/>
        </authorList>
    </citation>
    <scope>NUCLEOTIDE SEQUENCE [LARGE SCALE GENOMIC DNA]</scope>
    <source>
        <strain evidence="8 9">CLA-AA-H185</strain>
    </source>
</reference>
<dbReference type="InterPro" id="IPR010209">
    <property type="entry name" value="Ion_transpt_RnfG/RsxG"/>
</dbReference>
<dbReference type="EC" id="7.-.-.-" evidence="6"/>
<evidence type="ECO:0000313" key="9">
    <source>
        <dbReference type="Proteomes" id="UP001454489"/>
    </source>
</evidence>
<dbReference type="PANTHER" id="PTHR36118">
    <property type="entry name" value="ION-TRANSLOCATING OXIDOREDUCTASE COMPLEX SUBUNIT G"/>
    <property type="match status" value="1"/>
</dbReference>
<comment type="function">
    <text evidence="6">Part of a membrane-bound complex that couples electron transfer with translocation of ions across the membrane.</text>
</comment>
<keyword evidence="6" id="KW-1133">Transmembrane helix</keyword>
<evidence type="ECO:0000259" key="7">
    <source>
        <dbReference type="SMART" id="SM00900"/>
    </source>
</evidence>
<dbReference type="InterPro" id="IPR007329">
    <property type="entry name" value="FMN-bd"/>
</dbReference>
<keyword evidence="6" id="KW-1278">Translocase</keyword>
<dbReference type="Proteomes" id="UP001454489">
    <property type="component" value="Unassembled WGS sequence"/>
</dbReference>
<dbReference type="SMART" id="SM00900">
    <property type="entry name" value="FMN_bind"/>
    <property type="match status" value="1"/>
</dbReference>
<evidence type="ECO:0000313" key="8">
    <source>
        <dbReference type="EMBL" id="MEQ2557723.1"/>
    </source>
</evidence>
<keyword evidence="9" id="KW-1185">Reference proteome</keyword>
<dbReference type="HAMAP" id="MF_00479">
    <property type="entry name" value="RsxG_RnfG"/>
    <property type="match status" value="1"/>
</dbReference>
<organism evidence="8 9">
    <name type="scientific">Maccoyibacter intestinihominis</name>
    <dbReference type="NCBI Taxonomy" id="3133499"/>
    <lineage>
        <taxon>Bacteria</taxon>
        <taxon>Bacillati</taxon>
        <taxon>Bacillota</taxon>
        <taxon>Clostridia</taxon>
        <taxon>Lachnospirales</taxon>
        <taxon>Lachnospiraceae</taxon>
        <taxon>Maccoyibacter</taxon>
    </lineage>
</organism>
<keyword evidence="3 6" id="KW-0285">Flavoprotein</keyword>
<keyword evidence="6" id="KW-1003">Cell membrane</keyword>
<dbReference type="PANTHER" id="PTHR36118:SF1">
    <property type="entry name" value="ION-TRANSLOCATING OXIDOREDUCTASE COMPLEX SUBUNIT G"/>
    <property type="match status" value="1"/>
</dbReference>